<organism evidence="1 2">
    <name type="scientific">Heracleum sosnowskyi</name>
    <dbReference type="NCBI Taxonomy" id="360622"/>
    <lineage>
        <taxon>Eukaryota</taxon>
        <taxon>Viridiplantae</taxon>
        <taxon>Streptophyta</taxon>
        <taxon>Embryophyta</taxon>
        <taxon>Tracheophyta</taxon>
        <taxon>Spermatophyta</taxon>
        <taxon>Magnoliopsida</taxon>
        <taxon>eudicotyledons</taxon>
        <taxon>Gunneridae</taxon>
        <taxon>Pentapetalae</taxon>
        <taxon>asterids</taxon>
        <taxon>campanulids</taxon>
        <taxon>Apiales</taxon>
        <taxon>Apiaceae</taxon>
        <taxon>Apioideae</taxon>
        <taxon>apioid superclade</taxon>
        <taxon>Tordylieae</taxon>
        <taxon>Tordyliinae</taxon>
        <taxon>Heracleum</taxon>
    </lineage>
</organism>
<evidence type="ECO:0000313" key="1">
    <source>
        <dbReference type="EMBL" id="KAK1352859.1"/>
    </source>
</evidence>
<reference evidence="1" key="1">
    <citation type="submission" date="2023-02" db="EMBL/GenBank/DDBJ databases">
        <title>Genome of toxic invasive species Heracleum sosnowskyi carries increased number of genes despite the absence of recent whole-genome duplications.</title>
        <authorList>
            <person name="Schelkunov M."/>
            <person name="Shtratnikova V."/>
            <person name="Makarenko M."/>
            <person name="Klepikova A."/>
            <person name="Omelchenko D."/>
            <person name="Novikova G."/>
            <person name="Obukhova E."/>
            <person name="Bogdanov V."/>
            <person name="Penin A."/>
            <person name="Logacheva M."/>
        </authorList>
    </citation>
    <scope>NUCLEOTIDE SEQUENCE</scope>
    <source>
        <strain evidence="1">Hsosn_3</strain>
        <tissue evidence="1">Leaf</tissue>
    </source>
</reference>
<keyword evidence="2" id="KW-1185">Reference proteome</keyword>
<dbReference type="InterPro" id="IPR036691">
    <property type="entry name" value="Endo/exonu/phosph_ase_sf"/>
</dbReference>
<reference evidence="1" key="2">
    <citation type="submission" date="2023-05" db="EMBL/GenBank/DDBJ databases">
        <authorList>
            <person name="Schelkunov M.I."/>
        </authorList>
    </citation>
    <scope>NUCLEOTIDE SEQUENCE</scope>
    <source>
        <strain evidence="1">Hsosn_3</strain>
        <tissue evidence="1">Leaf</tissue>
    </source>
</reference>
<protein>
    <submittedName>
        <fullName evidence="1">Uncharacterized protein</fullName>
    </submittedName>
</protein>
<dbReference type="PANTHER" id="PTHR33710:SF64">
    <property type="entry name" value="ENDONUCLEASE_EXONUCLEASE_PHOSPHATASE DOMAIN-CONTAINING PROTEIN"/>
    <property type="match status" value="1"/>
</dbReference>
<name>A0AAD8GRH6_9APIA</name>
<accession>A0AAD8GRH6</accession>
<dbReference type="AlphaFoldDB" id="A0AAD8GRH6"/>
<proteinExistence type="predicted"/>
<dbReference type="Gene3D" id="3.60.10.10">
    <property type="entry name" value="Endonuclease/exonuclease/phosphatase"/>
    <property type="match status" value="1"/>
</dbReference>
<gene>
    <name evidence="1" type="ORF">POM88_052697</name>
</gene>
<dbReference type="EMBL" id="JAUIZM010000014">
    <property type="protein sequence ID" value="KAK1352859.1"/>
    <property type="molecule type" value="Genomic_DNA"/>
</dbReference>
<comment type="caution">
    <text evidence="1">The sequence shown here is derived from an EMBL/GenBank/DDBJ whole genome shotgun (WGS) entry which is preliminary data.</text>
</comment>
<dbReference type="PANTHER" id="PTHR33710">
    <property type="entry name" value="BNAC02G09200D PROTEIN"/>
    <property type="match status" value="1"/>
</dbReference>
<dbReference type="Proteomes" id="UP001237642">
    <property type="component" value="Unassembled WGS sequence"/>
</dbReference>
<evidence type="ECO:0000313" key="2">
    <source>
        <dbReference type="Proteomes" id="UP001237642"/>
    </source>
</evidence>
<sequence length="455" mass="52584">MRPMSEGSGERSVSTKYICDFMDNKEVLKENVSLSNTSIIGNQESGVQIVKTGSGSIGSEASKSSSRVSETALDKNSTLLFEPDKPLAVVKELKMGKGIGRPRKKAKKFKNPFDLGLGKCKKVNIKGHIVSPKRKTSLPTISESDLIRPQDEADLIIETAQLMGFSFPLGIERGKQEIAKKLEQGDFNCIRDPSECMNCIYKRRDSELFNDFILQNNLFDLDLRDSLFTWFGPKGKKSRLYRVLINHPCANWGEWVLKSLNRKTSDHKSLLLRLGHANWGPKPFKSFIGWLQEDSLKALLKVFWDNNKVWSGNLQSLLKKAKEIKKDWSKNFTSDSEKKVKWLEDFLEVEEQKENPISSIFPLRKDLENLYILRDDILRQKSRLKWSLKGDRNTRFFHQTIRRRNHSNNIKKLWWNEEWLSSPNLIKNAFLDYFSKFLSVKDQRRIFAMGNLLTV</sequence>